<evidence type="ECO:0000313" key="2">
    <source>
        <dbReference type="Proteomes" id="UP000507245"/>
    </source>
</evidence>
<sequence length="105" mass="12208">MDDCKYAFLIETYWFQLNLWNFREVKDMDSVPVLLYLILNVQDYGERFRGKTDQSGNQSTPFCNSYDDRNTMICACQPGMEGNPYLLQPCQGTQTESLLSGKKLR</sequence>
<keyword evidence="2" id="KW-1185">Reference proteome</keyword>
<dbReference type="OrthoDB" id="4062651at2759"/>
<evidence type="ECO:0000313" key="1">
    <source>
        <dbReference type="EMBL" id="CAB4309823.1"/>
    </source>
</evidence>
<gene>
    <name evidence="1" type="ORF">ORAREDHAP_LOCUS31207</name>
</gene>
<dbReference type="AlphaFoldDB" id="A0A6J5XBG1"/>
<organism evidence="1 2">
    <name type="scientific">Prunus armeniaca</name>
    <name type="common">Apricot</name>
    <name type="synonym">Armeniaca vulgaris</name>
    <dbReference type="NCBI Taxonomy" id="36596"/>
    <lineage>
        <taxon>Eukaryota</taxon>
        <taxon>Viridiplantae</taxon>
        <taxon>Streptophyta</taxon>
        <taxon>Embryophyta</taxon>
        <taxon>Tracheophyta</taxon>
        <taxon>Spermatophyta</taxon>
        <taxon>Magnoliopsida</taxon>
        <taxon>eudicotyledons</taxon>
        <taxon>Gunneridae</taxon>
        <taxon>Pentapetalae</taxon>
        <taxon>rosids</taxon>
        <taxon>fabids</taxon>
        <taxon>Rosales</taxon>
        <taxon>Rosaceae</taxon>
        <taxon>Amygdaloideae</taxon>
        <taxon>Amygdaleae</taxon>
        <taxon>Prunus</taxon>
    </lineage>
</organism>
<name>A0A6J5XBG1_PRUAR</name>
<dbReference type="EMBL" id="CAEKKB010000005">
    <property type="protein sequence ID" value="CAB4309823.1"/>
    <property type="molecule type" value="Genomic_DNA"/>
</dbReference>
<proteinExistence type="predicted"/>
<accession>A0A6J5XBG1</accession>
<dbReference type="Proteomes" id="UP000507245">
    <property type="component" value="Unassembled WGS sequence"/>
</dbReference>
<reference evidence="2" key="1">
    <citation type="journal article" date="2020" name="Genome Biol.">
        <title>Gamete binning: chromosome-level and haplotype-resolved genome assembly enabled by high-throughput single-cell sequencing of gamete genomes.</title>
        <authorList>
            <person name="Campoy J.A."/>
            <person name="Sun H."/>
            <person name="Goel M."/>
            <person name="Jiao W.-B."/>
            <person name="Folz-Donahue K."/>
            <person name="Wang N."/>
            <person name="Rubio M."/>
            <person name="Liu C."/>
            <person name="Kukat C."/>
            <person name="Ruiz D."/>
            <person name="Huettel B."/>
            <person name="Schneeberger K."/>
        </authorList>
    </citation>
    <scope>NUCLEOTIDE SEQUENCE [LARGE SCALE GENOMIC DNA]</scope>
    <source>
        <strain evidence="2">cv. Rojo Pasion</strain>
    </source>
</reference>
<protein>
    <submittedName>
        <fullName evidence="1">Uncharacterized protein</fullName>
    </submittedName>
</protein>